<gene>
    <name evidence="2" type="ORF">EV199_4967</name>
</gene>
<keyword evidence="3" id="KW-1185">Reference proteome</keyword>
<feature type="domain" description="CBM6" evidence="1">
    <location>
        <begin position="743"/>
        <end position="872"/>
    </location>
</feature>
<proteinExistence type="predicted"/>
<dbReference type="PROSITE" id="PS51175">
    <property type="entry name" value="CBM6"/>
    <property type="match status" value="1"/>
</dbReference>
<dbReference type="Gene3D" id="2.80.10.50">
    <property type="match status" value="1"/>
</dbReference>
<comment type="caution">
    <text evidence="2">The sequence shown here is derived from an EMBL/GenBank/DDBJ whole genome shotgun (WGS) entry which is preliminary data.</text>
</comment>
<dbReference type="AlphaFoldDB" id="A0A4Q7ML41"/>
<sequence>MILSGIAIAGCKVAAKKNQPYSEWSFQCRETGEYFYEDDGLLKTGKQPADDSYRWVMEATDSAQVRMRNKKTGHYLSVTSDGKVVSAAENNAAEIATTWNFKGFDIRHMKNCSWYTLTNQQAGNNRILAQEAGSLVLKTSNRNTDFSTHWTVVREAGSPLPFSIFSDSVVDASFLGDRVSRAISDSLILSDYHGKGHEWKLKKDITAFPRFTAKDNTMLVALYNMALEEMQLNLRTDTTFMTGALWPDTWTRDVVYSIYFAFSWIHQDIAVRTLRKQTLKNPKEALQDTGTGGSWPISTDRVVWALAAWEYYLVTGDKAWLAEAYESLRYTAQKDIHVAFDEKIGLFRGEACSMDWRTHTYPNWFSNENIGESFSSGTNALHFFSYEFLRKASMILGMEQQETDKWKQYAGRIREGLNKYMWDDNKGLYAAYLYPAFMNYRRSDRVDIMSNGLCALLGVAAPGQITGIVDKYPLYPYGGAVLFPTIPDDFAYHNKSIWVVWQTPLLYTAGSVGNMAVASHLMKSQIRQGAMFLTHKENMTYETGFDQNTALNSDRQLWSVASYISMVYRMLFGMNMTEEGLAFSPTVPADLVHGEISLQGFKYRNAVLDITVTGTGNKVRRLTVNGQQQSLPFTLPSTASGKFEIRIEMEEGAKNNNMNLVEAGPEKCWSPVEPVLQEADTVISWEALPGLTYKVVGPGLEEPATAPYSLKGRPNGFYSVYAEDGKGFRSDLSAPAIHSSFTARYEAEKRAGNKGIAAEAKGFSGSGYVRDLSSSPAPVNFEIELPQDGDYLISLRGSNGHGPHDVYCFIRSVFFDGKDAGTFILESSGNWETWTNSNQLLLKNVTKGKHIVHLKLNPEQKGFDNNMSFSRKYMNDAYIDCLNVMMQ</sequence>
<dbReference type="GO" id="GO:0005975">
    <property type="term" value="P:carbohydrate metabolic process"/>
    <property type="evidence" value="ECO:0007669"/>
    <property type="project" value="InterPro"/>
</dbReference>
<evidence type="ECO:0000313" key="2">
    <source>
        <dbReference type="EMBL" id="RZS69141.1"/>
    </source>
</evidence>
<name>A0A4Q7ML41_9BACT</name>
<accession>A0A4Q7ML41</accession>
<evidence type="ECO:0000313" key="3">
    <source>
        <dbReference type="Proteomes" id="UP000293874"/>
    </source>
</evidence>
<dbReference type="InterPro" id="IPR012341">
    <property type="entry name" value="6hp_glycosidase-like_sf"/>
</dbReference>
<dbReference type="Proteomes" id="UP000293874">
    <property type="component" value="Unassembled WGS sequence"/>
</dbReference>
<dbReference type="InterPro" id="IPR008979">
    <property type="entry name" value="Galactose-bd-like_sf"/>
</dbReference>
<evidence type="ECO:0000259" key="1">
    <source>
        <dbReference type="PROSITE" id="PS51175"/>
    </source>
</evidence>
<protein>
    <recommendedName>
        <fullName evidence="1">CBM6 domain-containing protein</fullName>
    </recommendedName>
</protein>
<dbReference type="OrthoDB" id="49490at2"/>
<dbReference type="EMBL" id="SGXA01000003">
    <property type="protein sequence ID" value="RZS69141.1"/>
    <property type="molecule type" value="Genomic_DNA"/>
</dbReference>
<dbReference type="Gene3D" id="1.50.10.10">
    <property type="match status" value="1"/>
</dbReference>
<dbReference type="Gene3D" id="2.60.120.260">
    <property type="entry name" value="Galactose-binding domain-like"/>
    <property type="match status" value="1"/>
</dbReference>
<dbReference type="SUPFAM" id="SSF49785">
    <property type="entry name" value="Galactose-binding domain-like"/>
    <property type="match status" value="1"/>
</dbReference>
<dbReference type="InterPro" id="IPR005084">
    <property type="entry name" value="CBM6"/>
</dbReference>
<reference evidence="2 3" key="1">
    <citation type="submission" date="2019-02" db="EMBL/GenBank/DDBJ databases">
        <title>Genomic Encyclopedia of Type Strains, Phase IV (KMG-IV): sequencing the most valuable type-strain genomes for metagenomic binning, comparative biology and taxonomic classification.</title>
        <authorList>
            <person name="Goeker M."/>
        </authorList>
    </citation>
    <scope>NUCLEOTIDE SEQUENCE [LARGE SCALE GENOMIC DNA]</scope>
    <source>
        <strain evidence="2 3">DSM 18116</strain>
    </source>
</reference>
<dbReference type="Gene3D" id="2.60.420.10">
    <property type="entry name" value="Maltose phosphorylase, domain 3"/>
    <property type="match status" value="1"/>
</dbReference>
<dbReference type="GO" id="GO:0030246">
    <property type="term" value="F:carbohydrate binding"/>
    <property type="evidence" value="ECO:0007669"/>
    <property type="project" value="InterPro"/>
</dbReference>
<dbReference type="SUPFAM" id="SSF48208">
    <property type="entry name" value="Six-hairpin glycosidases"/>
    <property type="match status" value="1"/>
</dbReference>
<dbReference type="CDD" id="cd23432">
    <property type="entry name" value="beta-trefoil_Ricin_EndoBetaGal-like"/>
    <property type="match status" value="1"/>
</dbReference>
<dbReference type="InterPro" id="IPR008928">
    <property type="entry name" value="6-hairpin_glycosidase_sf"/>
</dbReference>
<organism evidence="2 3">
    <name type="scientific">Pseudobacter ginsenosidimutans</name>
    <dbReference type="NCBI Taxonomy" id="661488"/>
    <lineage>
        <taxon>Bacteria</taxon>
        <taxon>Pseudomonadati</taxon>
        <taxon>Bacteroidota</taxon>
        <taxon>Chitinophagia</taxon>
        <taxon>Chitinophagales</taxon>
        <taxon>Chitinophagaceae</taxon>
        <taxon>Pseudobacter</taxon>
    </lineage>
</organism>